<dbReference type="STRING" id="1802069.A2970_00065"/>
<evidence type="ECO:0000313" key="3">
    <source>
        <dbReference type="Proteomes" id="UP000178857"/>
    </source>
</evidence>
<proteinExistence type="predicted"/>
<gene>
    <name evidence="2" type="ORF">A2970_00065</name>
</gene>
<reference evidence="2 3" key="1">
    <citation type="journal article" date="2016" name="Nat. Commun.">
        <title>Thousands of microbial genomes shed light on interconnected biogeochemical processes in an aquifer system.</title>
        <authorList>
            <person name="Anantharaman K."/>
            <person name="Brown C.T."/>
            <person name="Hug L.A."/>
            <person name="Sharon I."/>
            <person name="Castelle C.J."/>
            <person name="Probst A.J."/>
            <person name="Thomas B.C."/>
            <person name="Singh A."/>
            <person name="Wilkins M.J."/>
            <person name="Karaoz U."/>
            <person name="Brodie E.L."/>
            <person name="Williams K.H."/>
            <person name="Hubbard S.S."/>
            <person name="Banfield J.F."/>
        </authorList>
    </citation>
    <scope>NUCLEOTIDE SEQUENCE [LARGE SCALE GENOMIC DNA]</scope>
</reference>
<dbReference type="Proteomes" id="UP000178857">
    <property type="component" value="Unassembled WGS sequence"/>
</dbReference>
<dbReference type="EMBL" id="MGAT01000007">
    <property type="protein sequence ID" value="OGK53046.1"/>
    <property type="molecule type" value="Genomic_DNA"/>
</dbReference>
<evidence type="ECO:0000313" key="2">
    <source>
        <dbReference type="EMBL" id="OGK53046.1"/>
    </source>
</evidence>
<feature type="transmembrane region" description="Helical" evidence="1">
    <location>
        <begin position="65"/>
        <end position="94"/>
    </location>
</feature>
<accession>A0A1F7JBQ8</accession>
<comment type="caution">
    <text evidence="2">The sequence shown here is derived from an EMBL/GenBank/DDBJ whole genome shotgun (WGS) entry which is preliminary data.</text>
</comment>
<protein>
    <submittedName>
        <fullName evidence="2">Uncharacterized protein</fullName>
    </submittedName>
</protein>
<feature type="transmembrane region" description="Helical" evidence="1">
    <location>
        <begin position="6"/>
        <end position="31"/>
    </location>
</feature>
<organism evidence="2 3">
    <name type="scientific">Candidatus Roizmanbacteria bacterium RIFCSPLOWO2_01_FULL_44_13</name>
    <dbReference type="NCBI Taxonomy" id="1802069"/>
    <lineage>
        <taxon>Bacteria</taxon>
        <taxon>Candidatus Roizmaniibacteriota</taxon>
    </lineage>
</organism>
<dbReference type="AlphaFoldDB" id="A0A1F7JBQ8"/>
<name>A0A1F7JBQ8_9BACT</name>
<keyword evidence="1" id="KW-1133">Transmembrane helix</keyword>
<feature type="transmembrane region" description="Helical" evidence="1">
    <location>
        <begin position="120"/>
        <end position="140"/>
    </location>
</feature>
<evidence type="ECO:0000256" key="1">
    <source>
        <dbReference type="SAM" id="Phobius"/>
    </source>
</evidence>
<keyword evidence="1" id="KW-0472">Membrane</keyword>
<sequence length="143" mass="16892">MIIHILITIFFFFILMYLSVNLLGLFVRGLFPQQELNRIKKEAPEFITIAGSDKKYINQQKRTTIIALILNIAFFYLLFRIWNIGVVIVVLIIMAGRLPDLLWDIKHGKRTDPKLMKHNALFYVSAFLPWFAFPVLYYSLYLF</sequence>
<keyword evidence="1" id="KW-0812">Transmembrane</keyword>